<dbReference type="STRING" id="8496.A0A151MHW0"/>
<dbReference type="GO" id="GO:0000149">
    <property type="term" value="F:SNARE binding"/>
    <property type="evidence" value="ECO:0007669"/>
    <property type="project" value="TreeGrafter"/>
</dbReference>
<dbReference type="InterPro" id="IPR035892">
    <property type="entry name" value="C2_domain_sf"/>
</dbReference>
<dbReference type="GO" id="GO:0032588">
    <property type="term" value="C:trans-Golgi network membrane"/>
    <property type="evidence" value="ECO:0007669"/>
    <property type="project" value="TreeGrafter"/>
</dbReference>
<dbReference type="SMART" id="SM00239">
    <property type="entry name" value="C2"/>
    <property type="match status" value="1"/>
</dbReference>
<dbReference type="InterPro" id="IPR000008">
    <property type="entry name" value="C2_dom"/>
</dbReference>
<dbReference type="GO" id="GO:0098793">
    <property type="term" value="C:presynapse"/>
    <property type="evidence" value="ECO:0007669"/>
    <property type="project" value="GOC"/>
</dbReference>
<keyword evidence="2" id="KW-0268">Exocytosis</keyword>
<gene>
    <name evidence="5" type="ORF">Y1Q_0014598</name>
</gene>
<sequence>MLPCRRPDTGLTAMSTLLEIKSSMLRQVQNRQSFHHKTTVATASDSAQEISEMTSAVRKDTEDDDFFERLKRVLKKESRLHSGQFEGVLNSSTPPPPETVRQSHAMEEMKPTKEEVEMLYEEALYTVVYRSGVVSSEHTANEDKLFEYLQKVFGVSVNEHEVILQRIREAKGPGYALKVTVVEAKNLLAKDSNGFSDPYCMLGILIGQQYTKEPEEKKERKFSFRRKKEKMEKWSSVKDALPAKYIQVTKVKNNTLNPVWNENFLFEIDNTSMDQLHLDIWDHDDDVSVAEACKKLNEVSGFKGMGRYFKQIVKSARANGTAGASEDNADDFLGCLNISVNGIPVGGLDKWFKLEPRSSSSRVQGDCHLILKLVITQRDTLLCKRTSSLIMHEMLLRQLLQYEHRQREPDYYNWKGEVSKFAFTVISHHRTQTDLSPFQNAVVQWQTCSKLHQKWNMDYSYLLELLKHIEEQWDPAVLQREQEENLAESFNSFAEHCLLQLRKLREIFPVANSIAIGRLEFLLRCLSQIYSMQPFQSVCPFHNELHVEIATALKKGTLEWYEEMQIKERLKRKSETEHLHSLIKLVDAVHRDLQMSQSVYNKLFVR</sequence>
<dbReference type="GO" id="GO:0005886">
    <property type="term" value="C:plasma membrane"/>
    <property type="evidence" value="ECO:0007669"/>
    <property type="project" value="TreeGrafter"/>
</dbReference>
<evidence type="ECO:0000259" key="4">
    <source>
        <dbReference type="PROSITE" id="PS50004"/>
    </source>
</evidence>
<dbReference type="EMBL" id="AKHW03006130">
    <property type="protein sequence ID" value="KYO24101.1"/>
    <property type="molecule type" value="Genomic_DNA"/>
</dbReference>
<evidence type="ECO:0000256" key="2">
    <source>
        <dbReference type="ARBA" id="ARBA00022483"/>
    </source>
</evidence>
<feature type="region of interest" description="Disordered" evidence="3">
    <location>
        <begin position="84"/>
        <end position="107"/>
    </location>
</feature>
<dbReference type="GO" id="GO:0099503">
    <property type="term" value="C:secretory vesicle"/>
    <property type="evidence" value="ECO:0007669"/>
    <property type="project" value="TreeGrafter"/>
</dbReference>
<dbReference type="SUPFAM" id="SSF49562">
    <property type="entry name" value="C2 domain (Calcium/lipid-binding domain, CaLB)"/>
    <property type="match status" value="1"/>
</dbReference>
<name>A0A151MHW0_ALLMI</name>
<dbReference type="GO" id="GO:0055038">
    <property type="term" value="C:recycling endosome membrane"/>
    <property type="evidence" value="ECO:0007669"/>
    <property type="project" value="TreeGrafter"/>
</dbReference>
<dbReference type="Pfam" id="PF00168">
    <property type="entry name" value="C2"/>
    <property type="match status" value="2"/>
</dbReference>
<dbReference type="InterPro" id="IPR052095">
    <property type="entry name" value="UNC-13_domain"/>
</dbReference>
<dbReference type="GO" id="GO:1905413">
    <property type="term" value="P:regulation of dense core granule exocytosis"/>
    <property type="evidence" value="ECO:0007669"/>
    <property type="project" value="TreeGrafter"/>
</dbReference>
<dbReference type="GO" id="GO:0006887">
    <property type="term" value="P:exocytosis"/>
    <property type="evidence" value="ECO:0007669"/>
    <property type="project" value="UniProtKB-KW"/>
</dbReference>
<dbReference type="PANTHER" id="PTHR45999">
    <property type="entry name" value="UNC-13-4A, ISOFORM B"/>
    <property type="match status" value="1"/>
</dbReference>
<dbReference type="CDD" id="cd08676">
    <property type="entry name" value="C2A_Munc13-like"/>
    <property type="match status" value="1"/>
</dbReference>
<proteinExistence type="inferred from homology"/>
<evidence type="ECO:0000256" key="3">
    <source>
        <dbReference type="SAM" id="MobiDB-lite"/>
    </source>
</evidence>
<feature type="domain" description="C2" evidence="4">
    <location>
        <begin position="156"/>
        <end position="322"/>
    </location>
</feature>
<accession>A0A151MHW0</accession>
<dbReference type="Gene3D" id="2.60.40.150">
    <property type="entry name" value="C2 domain"/>
    <property type="match status" value="1"/>
</dbReference>
<comment type="caution">
    <text evidence="5">The sequence shown here is derived from an EMBL/GenBank/DDBJ whole genome shotgun (WGS) entry which is preliminary data.</text>
</comment>
<dbReference type="AlphaFoldDB" id="A0A151MHW0"/>
<comment type="similarity">
    <text evidence="1">Belongs to the unc-13 family.</text>
</comment>
<reference evidence="5 6" key="1">
    <citation type="journal article" date="2012" name="Genome Biol.">
        <title>Sequencing three crocodilian genomes to illuminate the evolution of archosaurs and amniotes.</title>
        <authorList>
            <person name="St John J.A."/>
            <person name="Braun E.L."/>
            <person name="Isberg S.R."/>
            <person name="Miles L.G."/>
            <person name="Chong A.Y."/>
            <person name="Gongora J."/>
            <person name="Dalzell P."/>
            <person name="Moran C."/>
            <person name="Bed'hom B."/>
            <person name="Abzhanov A."/>
            <person name="Burgess S.C."/>
            <person name="Cooksey A.M."/>
            <person name="Castoe T.A."/>
            <person name="Crawford N.G."/>
            <person name="Densmore L.D."/>
            <person name="Drew J.C."/>
            <person name="Edwards S.V."/>
            <person name="Faircloth B.C."/>
            <person name="Fujita M.K."/>
            <person name="Greenwold M.J."/>
            <person name="Hoffmann F.G."/>
            <person name="Howard J.M."/>
            <person name="Iguchi T."/>
            <person name="Janes D.E."/>
            <person name="Khan S.Y."/>
            <person name="Kohno S."/>
            <person name="de Koning A.J."/>
            <person name="Lance S.L."/>
            <person name="McCarthy F.M."/>
            <person name="McCormack J.E."/>
            <person name="Merchant M.E."/>
            <person name="Peterson D.G."/>
            <person name="Pollock D.D."/>
            <person name="Pourmand N."/>
            <person name="Raney B.J."/>
            <person name="Roessler K.A."/>
            <person name="Sanford J.R."/>
            <person name="Sawyer R.H."/>
            <person name="Schmidt C.J."/>
            <person name="Triplett E.W."/>
            <person name="Tuberville T.D."/>
            <person name="Venegas-Anaya M."/>
            <person name="Howard J.T."/>
            <person name="Jarvis E.D."/>
            <person name="Guillette L.J.Jr."/>
            <person name="Glenn T.C."/>
            <person name="Green R.E."/>
            <person name="Ray D.A."/>
        </authorList>
    </citation>
    <scope>NUCLEOTIDE SEQUENCE [LARGE SCALE GENOMIC DNA]</scope>
    <source>
        <strain evidence="5">KSC_2009_1</strain>
    </source>
</reference>
<keyword evidence="6" id="KW-1185">Reference proteome</keyword>
<organism evidence="5 6">
    <name type="scientific">Alligator mississippiensis</name>
    <name type="common">American alligator</name>
    <dbReference type="NCBI Taxonomy" id="8496"/>
    <lineage>
        <taxon>Eukaryota</taxon>
        <taxon>Metazoa</taxon>
        <taxon>Chordata</taxon>
        <taxon>Craniata</taxon>
        <taxon>Vertebrata</taxon>
        <taxon>Euteleostomi</taxon>
        <taxon>Archelosauria</taxon>
        <taxon>Archosauria</taxon>
        <taxon>Crocodylia</taxon>
        <taxon>Alligatoridae</taxon>
        <taxon>Alligatorinae</taxon>
        <taxon>Alligator</taxon>
    </lineage>
</organism>
<dbReference type="eggNOG" id="KOG1328">
    <property type="taxonomic scope" value="Eukaryota"/>
</dbReference>
<dbReference type="PROSITE" id="PS50004">
    <property type="entry name" value="C2"/>
    <property type="match status" value="1"/>
</dbReference>
<evidence type="ECO:0000256" key="1">
    <source>
        <dbReference type="ARBA" id="ARBA00005823"/>
    </source>
</evidence>
<dbReference type="PANTHER" id="PTHR45999:SF1">
    <property type="entry name" value="BAI1-ASSOCIATED PROTEIN 3"/>
    <property type="match status" value="1"/>
</dbReference>
<evidence type="ECO:0000313" key="6">
    <source>
        <dbReference type="Proteomes" id="UP000050525"/>
    </source>
</evidence>
<dbReference type="Proteomes" id="UP000050525">
    <property type="component" value="Unassembled WGS sequence"/>
</dbReference>
<dbReference type="GO" id="GO:0001956">
    <property type="term" value="P:positive regulation of neurotransmitter secretion"/>
    <property type="evidence" value="ECO:0007669"/>
    <property type="project" value="TreeGrafter"/>
</dbReference>
<dbReference type="GO" id="GO:0031902">
    <property type="term" value="C:late endosome membrane"/>
    <property type="evidence" value="ECO:0007669"/>
    <property type="project" value="TreeGrafter"/>
</dbReference>
<evidence type="ECO:0000313" key="5">
    <source>
        <dbReference type="EMBL" id="KYO24101.1"/>
    </source>
</evidence>
<protein>
    <recommendedName>
        <fullName evidence="4">C2 domain-containing protein</fullName>
    </recommendedName>
</protein>